<dbReference type="Proteomes" id="UP000593929">
    <property type="component" value="Chromosome"/>
</dbReference>
<sequence>MNREEILTTFGNNLKKIRLKRGLSQERLAELVNVDRTYIGMVERGKKSISLIYITRLLKVLQVSADDLFKGLNDE</sequence>
<dbReference type="CDD" id="cd00093">
    <property type="entry name" value="HTH_XRE"/>
    <property type="match status" value="1"/>
</dbReference>
<dbReference type="AlphaFoldDB" id="A0A7L9VPK8"/>
<dbReference type="Pfam" id="PF01381">
    <property type="entry name" value="HTH_3"/>
    <property type="match status" value="1"/>
</dbReference>
<dbReference type="PROSITE" id="PS50943">
    <property type="entry name" value="HTH_CROC1"/>
    <property type="match status" value="1"/>
</dbReference>
<evidence type="ECO:0000259" key="4">
    <source>
        <dbReference type="PROSITE" id="PS50943"/>
    </source>
</evidence>
<dbReference type="PANTHER" id="PTHR46797">
    <property type="entry name" value="HTH-TYPE TRANSCRIPTIONAL REGULATOR"/>
    <property type="match status" value="1"/>
</dbReference>
<keyword evidence="2" id="KW-0238">DNA-binding</keyword>
<dbReference type="GO" id="GO:0005829">
    <property type="term" value="C:cytosol"/>
    <property type="evidence" value="ECO:0007669"/>
    <property type="project" value="TreeGrafter"/>
</dbReference>
<dbReference type="RefSeq" id="WP_056968363.1">
    <property type="nucleotide sequence ID" value="NZ_CBCRVQ010000030.1"/>
</dbReference>
<dbReference type="GO" id="GO:0003677">
    <property type="term" value="F:DNA binding"/>
    <property type="evidence" value="ECO:0007669"/>
    <property type="project" value="UniProtKB-KW"/>
</dbReference>
<organism evidence="5 6">
    <name type="scientific">Limosilactobacillus mucosae</name>
    <name type="common">Lactobacillus mucosae</name>
    <dbReference type="NCBI Taxonomy" id="97478"/>
    <lineage>
        <taxon>Bacteria</taxon>
        <taxon>Bacillati</taxon>
        <taxon>Bacillota</taxon>
        <taxon>Bacilli</taxon>
        <taxon>Lactobacillales</taxon>
        <taxon>Lactobacillaceae</taxon>
        <taxon>Limosilactobacillus</taxon>
    </lineage>
</organism>
<accession>A0A7L9VPK8</accession>
<dbReference type="SMART" id="SM00530">
    <property type="entry name" value="HTH_XRE"/>
    <property type="match status" value="1"/>
</dbReference>
<dbReference type="InterPro" id="IPR010982">
    <property type="entry name" value="Lambda_DNA-bd_dom_sf"/>
</dbReference>
<protein>
    <submittedName>
        <fullName evidence="5">Helix-turn-helix transcriptional regulator</fullName>
    </submittedName>
</protein>
<proteinExistence type="predicted"/>
<dbReference type="InterPro" id="IPR050807">
    <property type="entry name" value="TransReg_Diox_bact_type"/>
</dbReference>
<gene>
    <name evidence="5" type="ORF">LM011_08135</name>
</gene>
<evidence type="ECO:0000256" key="3">
    <source>
        <dbReference type="ARBA" id="ARBA00023163"/>
    </source>
</evidence>
<evidence type="ECO:0000313" key="6">
    <source>
        <dbReference type="Proteomes" id="UP000593929"/>
    </source>
</evidence>
<dbReference type="EMBL" id="CP062966">
    <property type="protein sequence ID" value="QOL69343.1"/>
    <property type="molecule type" value="Genomic_DNA"/>
</dbReference>
<evidence type="ECO:0000256" key="2">
    <source>
        <dbReference type="ARBA" id="ARBA00023125"/>
    </source>
</evidence>
<keyword evidence="3" id="KW-0804">Transcription</keyword>
<evidence type="ECO:0000313" key="5">
    <source>
        <dbReference type="EMBL" id="QOL69343.1"/>
    </source>
</evidence>
<evidence type="ECO:0000256" key="1">
    <source>
        <dbReference type="ARBA" id="ARBA00023015"/>
    </source>
</evidence>
<reference evidence="5 6" key="1">
    <citation type="submission" date="2020-10" db="EMBL/GenBank/DDBJ databases">
        <title>Genome sequencing of Lactobacillus mucosae KCTC 21011.</title>
        <authorList>
            <person name="Kim J."/>
        </authorList>
    </citation>
    <scope>NUCLEOTIDE SEQUENCE [LARGE SCALE GENOMIC DNA]</scope>
    <source>
        <strain evidence="5 6">LM011</strain>
    </source>
</reference>
<dbReference type="Gene3D" id="1.10.260.40">
    <property type="entry name" value="lambda repressor-like DNA-binding domains"/>
    <property type="match status" value="1"/>
</dbReference>
<name>A0A7L9VPK8_LIMMU</name>
<keyword evidence="1" id="KW-0805">Transcription regulation</keyword>
<feature type="domain" description="HTH cro/C1-type" evidence="4">
    <location>
        <begin position="14"/>
        <end position="68"/>
    </location>
</feature>
<dbReference type="SUPFAM" id="SSF47413">
    <property type="entry name" value="lambda repressor-like DNA-binding domains"/>
    <property type="match status" value="1"/>
</dbReference>
<dbReference type="GO" id="GO:0003700">
    <property type="term" value="F:DNA-binding transcription factor activity"/>
    <property type="evidence" value="ECO:0007669"/>
    <property type="project" value="TreeGrafter"/>
</dbReference>
<dbReference type="InterPro" id="IPR001387">
    <property type="entry name" value="Cro/C1-type_HTH"/>
</dbReference>
<dbReference type="PANTHER" id="PTHR46797:SF23">
    <property type="entry name" value="HTH-TYPE TRANSCRIPTIONAL REGULATOR SUTR"/>
    <property type="match status" value="1"/>
</dbReference>